<dbReference type="STRING" id="2020962.A0A2N1JEZ1"/>
<name>A0A2N1JEZ1_9BASI</name>
<accession>A0A2N1JEZ1</accession>
<dbReference type="OrthoDB" id="160374at2759"/>
<dbReference type="Proteomes" id="UP000232875">
    <property type="component" value="Unassembled WGS sequence"/>
</dbReference>
<dbReference type="InterPro" id="IPR018849">
    <property type="entry name" value="Urb2/Npa2_C"/>
</dbReference>
<proteinExistence type="predicted"/>
<protein>
    <recommendedName>
        <fullName evidence="1">Nucleolar 27S pre-rRNA processing Urb2/Npa2 C-terminal domain-containing protein</fullName>
    </recommendedName>
</protein>
<evidence type="ECO:0000313" key="3">
    <source>
        <dbReference type="Proteomes" id="UP000232875"/>
    </source>
</evidence>
<sequence length="1307" mass="144358">MAQSLAKWGIVTSEEFVKVLKRPETSKEALPNGERNVSRIEVLQYAWSDNTIYVPQKTEMLLDITLEAMLSAIRNVKGIDGLQHHNDTRQVDATVNLLNAMCKYWAPALELGTNAKKTSKFFLQATLLPFARALHYSQQIDAPALEASIVPIAAASLYEAAALDGPRSAQGLPDTLQPLTDALVQHIQDVDVARAMLCVIPVFLDQLVRRICGIDVQAPVPRIRQGVLEQYITPICQTLQQLPPTLSCAVAHARLLLVEKIAALKLYIPGGEDQEAWSALWRILCKETLVLLDFKSSTLCVTYCFTTFTVLWRVDMATLEELLPSMLSTTCNLPKEMECVWEAAHNFVSEVVVRYAESRNMLHLFGILQQVMDRTCVGADPTLFATLAQSPLLEKRSVVNLSSLLQNAVPPGQVLPMLSMTLENVQQRFVHVQKEPAPVLFSAHFLMLVIQNVGLDHLLNNDAYFESMLKMADSLVECGLQKNDMLVRACIAAGLRLRFVLVRRAFVHAQCTGQVLPPMFTSYTYLDQLVPFFASKETIPQVRAEILRTAFACAEVDLAFNARKAPSYTFLSSVASPFLFDALHMGSISQFSAWDGQLFGLIDSADLPSVLWRMITGRWARVMDACMNVTQLCACIEYMQKTLLASPSDKLGGHQKTISETALKSAQFFELSHWREAIVQQMEESVAWIDPSKAPRWKAGANLEATLAAINMLERLPIGIFPSSSLDRIVSCLAWLDAAWTLHGLKGDTQVWTALKLFLSRAASTTTVCFPIPISVYILAMVNKPSCIQKSWERASVHLLSALFSAPDAIEHVLHSDTMVTLSTSNAPLAQHILAILLEHAADATIPLRSLPANLGSSTLEKEVMSAFAKMHEEMDDNAFCLGMLRFRNFAARLRILHASEADVSSAALIFDQLLNSIETIPFAAQQEDGVLFATALFSCLSTLRFYLHGQKGKPYVALCMAYSSLSAKLNGSELLTHRFVQAIMSMDQDSYASTLETLELPFLRKMPECTIDDMSSLLSVMSILLQHAPSGTSKIASARFASMVVRLPSIVTQAPMLSLAATEMVRRVCQYRALILRSADVAKIFAFFGVLLRPAGTENKNMALTLQANTVYQGIVASLCAIVRFRKDLLSPLLPHLTALLSSLLLPLLSLLRSNTGRAPLRTLAETTPCWLDVVSSPLGLTEARSLSRLYTEISTKTTSIATMIASKKRKLTSDAIQVGTTETLGRSMTKHAIYVLVAYVRLVAQRTSTIAAPLRQALLPGLFALCSIISEYERDAALKGMLDASGQAVFKSLWKEWEHERYKGT</sequence>
<keyword evidence="3" id="KW-1185">Reference proteome</keyword>
<feature type="domain" description="Nucleolar 27S pre-rRNA processing Urb2/Npa2 C-terminal" evidence="1">
    <location>
        <begin position="1061"/>
        <end position="1306"/>
    </location>
</feature>
<gene>
    <name evidence="2" type="ORF">MVES_000981</name>
</gene>
<reference evidence="2 3" key="1">
    <citation type="submission" date="2017-10" db="EMBL/GenBank/DDBJ databases">
        <title>A novel species of cold-tolerant Malassezia isolated from bats.</title>
        <authorList>
            <person name="Lorch J.M."/>
            <person name="Palmer J.M."/>
            <person name="Vanderwolf K.J."/>
            <person name="Schmidt K.Z."/>
            <person name="Verant M.L."/>
            <person name="Weller T.J."/>
            <person name="Blehert D.S."/>
        </authorList>
    </citation>
    <scope>NUCLEOTIDE SEQUENCE [LARGE SCALE GENOMIC DNA]</scope>
    <source>
        <strain evidence="2 3">NWHC:44797-103</strain>
    </source>
</reference>
<organism evidence="2 3">
    <name type="scientific">Malassezia vespertilionis</name>
    <dbReference type="NCBI Taxonomy" id="2020962"/>
    <lineage>
        <taxon>Eukaryota</taxon>
        <taxon>Fungi</taxon>
        <taxon>Dikarya</taxon>
        <taxon>Basidiomycota</taxon>
        <taxon>Ustilaginomycotina</taxon>
        <taxon>Malasseziomycetes</taxon>
        <taxon>Malasseziales</taxon>
        <taxon>Malasseziaceae</taxon>
        <taxon>Malassezia</taxon>
    </lineage>
</organism>
<evidence type="ECO:0000313" key="2">
    <source>
        <dbReference type="EMBL" id="PKI85128.1"/>
    </source>
</evidence>
<evidence type="ECO:0000259" key="1">
    <source>
        <dbReference type="Pfam" id="PF10441"/>
    </source>
</evidence>
<dbReference type="EMBL" id="KZ454988">
    <property type="protein sequence ID" value="PKI85128.1"/>
    <property type="molecule type" value="Genomic_DNA"/>
</dbReference>
<dbReference type="Pfam" id="PF10441">
    <property type="entry name" value="Urb2"/>
    <property type="match status" value="1"/>
</dbReference>